<comment type="similarity">
    <text evidence="1 2">Belongs to the GST superfamily.</text>
</comment>
<dbReference type="PANTHER" id="PTHR44051">
    <property type="entry name" value="GLUTATHIONE S-TRANSFERASE-RELATED"/>
    <property type="match status" value="1"/>
</dbReference>
<sequence length="267" mass="30776">MTTTAPETKVEQKLKPVVMYIHMGMHMPNNWKICFLLKELGLECEMKFLDFAKDEQKQSPHIDQNPNGRIPTLVDRNNNSFPVWESNAILMYLMDRYDGENKTGFLGTTSEEKAQVIQWLFFQASGQGPYYGQAHWFMFLHPEEIPSAIKRYQAEILRVLSVLEKHLQDRDWMVGSQCTLADFALLPYNLFYAPRLLPEGVSIEQQYPAVSAWQARVASRASVLETIREREVQMREFTSTNPIFPGEKSRMEPVFPFSEGAVISSQA</sequence>
<dbReference type="EMBL" id="KL659480">
    <property type="protein sequence ID" value="KFA69463.1"/>
    <property type="molecule type" value="Genomic_DNA"/>
</dbReference>
<evidence type="ECO:0000313" key="5">
    <source>
        <dbReference type="EMBL" id="KFA69463.1"/>
    </source>
</evidence>
<dbReference type="Pfam" id="PF02798">
    <property type="entry name" value="GST_N"/>
    <property type="match status" value="1"/>
</dbReference>
<dbReference type="Pfam" id="PF00043">
    <property type="entry name" value="GST_C"/>
    <property type="match status" value="1"/>
</dbReference>
<keyword evidence="6" id="KW-1185">Reference proteome</keyword>
<dbReference type="OrthoDB" id="422574at2759"/>
<evidence type="ECO:0000259" key="3">
    <source>
        <dbReference type="PROSITE" id="PS50404"/>
    </source>
</evidence>
<accession>A0A084QZS8</accession>
<reference evidence="5 6" key="1">
    <citation type="journal article" date="2014" name="BMC Genomics">
        <title>Comparative genome sequencing reveals chemotype-specific gene clusters in the toxigenic black mold Stachybotrys.</title>
        <authorList>
            <person name="Semeiks J."/>
            <person name="Borek D."/>
            <person name="Otwinowski Z."/>
            <person name="Grishin N.V."/>
        </authorList>
    </citation>
    <scope>NUCLEOTIDE SEQUENCE [LARGE SCALE GENOMIC DNA]</scope>
    <source>
        <strain evidence="5 6">IBT 40285</strain>
    </source>
</reference>
<dbReference type="PROSITE" id="PS50405">
    <property type="entry name" value="GST_CTER"/>
    <property type="match status" value="1"/>
</dbReference>
<dbReference type="SUPFAM" id="SSF52833">
    <property type="entry name" value="Thioredoxin-like"/>
    <property type="match status" value="1"/>
</dbReference>
<dbReference type="InterPro" id="IPR010987">
    <property type="entry name" value="Glutathione-S-Trfase_C-like"/>
</dbReference>
<dbReference type="SUPFAM" id="SSF47616">
    <property type="entry name" value="GST C-terminal domain-like"/>
    <property type="match status" value="1"/>
</dbReference>
<dbReference type="InterPro" id="IPR004045">
    <property type="entry name" value="Glutathione_S-Trfase_N"/>
</dbReference>
<dbReference type="Gene3D" id="1.20.1050.130">
    <property type="match status" value="1"/>
</dbReference>
<feature type="domain" description="GST N-terminal" evidence="3">
    <location>
        <begin position="17"/>
        <end position="101"/>
    </location>
</feature>
<evidence type="ECO:0008006" key="7">
    <source>
        <dbReference type="Google" id="ProtNLM"/>
    </source>
</evidence>
<evidence type="ECO:0000256" key="2">
    <source>
        <dbReference type="RuleBase" id="RU003494"/>
    </source>
</evidence>
<dbReference type="AlphaFoldDB" id="A0A084QZS8"/>
<name>A0A084QZS8_STAC4</name>
<dbReference type="Proteomes" id="UP000028524">
    <property type="component" value="Unassembled WGS sequence"/>
</dbReference>
<evidence type="ECO:0000313" key="6">
    <source>
        <dbReference type="Proteomes" id="UP000028524"/>
    </source>
</evidence>
<dbReference type="PROSITE" id="PS50404">
    <property type="entry name" value="GST_NTER"/>
    <property type="match status" value="1"/>
</dbReference>
<dbReference type="InterPro" id="IPR036249">
    <property type="entry name" value="Thioredoxin-like_sf"/>
</dbReference>
<protein>
    <recommendedName>
        <fullName evidence="7">Glutathione S-transferase</fullName>
    </recommendedName>
</protein>
<dbReference type="FunCoup" id="A0A084QZS8">
    <property type="interactions" value="663"/>
</dbReference>
<dbReference type="SFLD" id="SFLDG01151">
    <property type="entry name" value="Main.2:_Nu-like"/>
    <property type="match status" value="1"/>
</dbReference>
<gene>
    <name evidence="5" type="ORF">S40285_04600</name>
</gene>
<evidence type="ECO:0000259" key="4">
    <source>
        <dbReference type="PROSITE" id="PS50405"/>
    </source>
</evidence>
<dbReference type="InterPro" id="IPR036282">
    <property type="entry name" value="Glutathione-S-Trfase_C_sf"/>
</dbReference>
<feature type="domain" description="GST C-terminal" evidence="4">
    <location>
        <begin position="109"/>
        <end position="257"/>
    </location>
</feature>
<evidence type="ECO:0000256" key="1">
    <source>
        <dbReference type="ARBA" id="ARBA00007409"/>
    </source>
</evidence>
<dbReference type="CDD" id="cd03048">
    <property type="entry name" value="GST_N_Ure2p_like"/>
    <property type="match status" value="1"/>
</dbReference>
<dbReference type="SFLD" id="SFLDG00358">
    <property type="entry name" value="Main_(cytGST)"/>
    <property type="match status" value="1"/>
</dbReference>
<dbReference type="SFLD" id="SFLDS00019">
    <property type="entry name" value="Glutathione_Transferase_(cytos"/>
    <property type="match status" value="1"/>
</dbReference>
<dbReference type="InterPro" id="IPR040079">
    <property type="entry name" value="Glutathione_S-Trfase"/>
</dbReference>
<dbReference type="HOGENOM" id="CLU_011226_14_2_1"/>
<dbReference type="PANTHER" id="PTHR44051:SF3">
    <property type="entry name" value="TRANSCRIPTIONAL REGULATOR URE2"/>
    <property type="match status" value="1"/>
</dbReference>
<proteinExistence type="inferred from homology"/>
<dbReference type="InterPro" id="IPR004046">
    <property type="entry name" value="GST_C"/>
</dbReference>
<dbReference type="OMA" id="PYGPNPW"/>
<dbReference type="STRING" id="1283841.A0A084QZS8"/>
<organism evidence="5 6">
    <name type="scientific">Stachybotrys chlorohalonatus (strain IBT 40285)</name>
    <dbReference type="NCBI Taxonomy" id="1283841"/>
    <lineage>
        <taxon>Eukaryota</taxon>
        <taxon>Fungi</taxon>
        <taxon>Dikarya</taxon>
        <taxon>Ascomycota</taxon>
        <taxon>Pezizomycotina</taxon>
        <taxon>Sordariomycetes</taxon>
        <taxon>Hypocreomycetidae</taxon>
        <taxon>Hypocreales</taxon>
        <taxon>Stachybotryaceae</taxon>
        <taxon>Stachybotrys</taxon>
    </lineage>
</organism>
<dbReference type="InParanoid" id="A0A084QZS8"/>